<dbReference type="GO" id="GO:0009738">
    <property type="term" value="P:abscisic acid-activated signaling pathway"/>
    <property type="evidence" value="ECO:0007669"/>
    <property type="project" value="TreeGrafter"/>
</dbReference>
<dbReference type="OMA" id="KGKETCI"/>
<dbReference type="InterPro" id="IPR000916">
    <property type="entry name" value="Bet_v_I/MLP"/>
</dbReference>
<evidence type="ECO:0000259" key="3">
    <source>
        <dbReference type="Pfam" id="PF00407"/>
    </source>
</evidence>
<evidence type="ECO:0000313" key="4">
    <source>
        <dbReference type="EMBL" id="KAF8412575.1"/>
    </source>
</evidence>
<dbReference type="GO" id="GO:0004864">
    <property type="term" value="F:protein phosphatase inhibitor activity"/>
    <property type="evidence" value="ECO:0007669"/>
    <property type="project" value="TreeGrafter"/>
</dbReference>
<reference evidence="4 5" key="1">
    <citation type="submission" date="2020-04" db="EMBL/GenBank/DDBJ databases">
        <title>Plant Genome Project.</title>
        <authorList>
            <person name="Zhang R.-G."/>
        </authorList>
    </citation>
    <scope>NUCLEOTIDE SEQUENCE [LARGE SCALE GENOMIC DNA]</scope>
    <source>
        <strain evidence="4">YNK0</strain>
        <tissue evidence="4">Leaf</tissue>
    </source>
</reference>
<feature type="domain" description="Bet v I/Major latex protein" evidence="3">
    <location>
        <begin position="8"/>
        <end position="129"/>
    </location>
</feature>
<dbReference type="Proteomes" id="UP000655225">
    <property type="component" value="Unassembled WGS sequence"/>
</dbReference>
<dbReference type="GO" id="GO:0005737">
    <property type="term" value="C:cytoplasm"/>
    <property type="evidence" value="ECO:0007669"/>
    <property type="project" value="TreeGrafter"/>
</dbReference>
<comment type="similarity">
    <text evidence="1">Belongs to the BetVI family.</text>
</comment>
<organism evidence="4 5">
    <name type="scientific">Tetracentron sinense</name>
    <name type="common">Spur-leaf</name>
    <dbReference type="NCBI Taxonomy" id="13715"/>
    <lineage>
        <taxon>Eukaryota</taxon>
        <taxon>Viridiplantae</taxon>
        <taxon>Streptophyta</taxon>
        <taxon>Embryophyta</taxon>
        <taxon>Tracheophyta</taxon>
        <taxon>Spermatophyta</taxon>
        <taxon>Magnoliopsida</taxon>
        <taxon>Trochodendrales</taxon>
        <taxon>Trochodendraceae</taxon>
        <taxon>Tetracentron</taxon>
    </lineage>
</organism>
<dbReference type="Gene3D" id="3.30.530.20">
    <property type="match status" value="1"/>
</dbReference>
<evidence type="ECO:0000256" key="1">
    <source>
        <dbReference type="ARBA" id="ARBA00009744"/>
    </source>
</evidence>
<dbReference type="GO" id="GO:0006952">
    <property type="term" value="P:defense response"/>
    <property type="evidence" value="ECO:0007669"/>
    <property type="project" value="InterPro"/>
</dbReference>
<dbReference type="InterPro" id="IPR050279">
    <property type="entry name" value="Plant_def-hormone_signal"/>
</dbReference>
<dbReference type="PANTHER" id="PTHR31213:SF19">
    <property type="entry name" value="BET V I_MAJOR LATEX PROTEIN DOMAIN-CONTAINING PROTEIN"/>
    <property type="match status" value="1"/>
</dbReference>
<dbReference type="GO" id="GO:0010427">
    <property type="term" value="F:abscisic acid binding"/>
    <property type="evidence" value="ECO:0007669"/>
    <property type="project" value="TreeGrafter"/>
</dbReference>
<dbReference type="OrthoDB" id="1879545at2759"/>
<dbReference type="CDD" id="cd07816">
    <property type="entry name" value="Bet_v1-like"/>
    <property type="match status" value="1"/>
</dbReference>
<dbReference type="InterPro" id="IPR023393">
    <property type="entry name" value="START-like_dom_sf"/>
</dbReference>
<dbReference type="PANTHER" id="PTHR31213">
    <property type="entry name" value="OS08G0374000 PROTEIN-RELATED"/>
    <property type="match status" value="1"/>
</dbReference>
<dbReference type="Pfam" id="PF00407">
    <property type="entry name" value="Bet_v_1"/>
    <property type="match status" value="1"/>
</dbReference>
<dbReference type="FunFam" id="3.30.530.20:FF:000033">
    <property type="entry name" value="S-norcoclaurine synthase"/>
    <property type="match status" value="1"/>
</dbReference>
<sequence length="156" mass="17220">MPEQVSHEKEVGVPASVVWDLYGTLKLAKLVDELLPNVLTKVEILEGDGGVGTVLKLTFPPGTPGITSCTEKFTKIDNEKRCKETTTIEGGYLDLGFSLYLVRFEIIEKDADSSIIKSTIEYEVKDGYASNVSLVNIKPMEAIAELVAKYFMEKKV</sequence>
<comment type="caution">
    <text evidence="4">The sequence shown here is derived from an EMBL/GenBank/DDBJ whole genome shotgun (WGS) entry which is preliminary data.</text>
</comment>
<dbReference type="SUPFAM" id="SSF55961">
    <property type="entry name" value="Bet v1-like"/>
    <property type="match status" value="1"/>
</dbReference>
<keyword evidence="5" id="KW-1185">Reference proteome</keyword>
<dbReference type="AlphaFoldDB" id="A0A834ZVP2"/>
<evidence type="ECO:0000313" key="5">
    <source>
        <dbReference type="Proteomes" id="UP000655225"/>
    </source>
</evidence>
<accession>A0A834ZVP2</accession>
<name>A0A834ZVP2_TETSI</name>
<dbReference type="GO" id="GO:0005634">
    <property type="term" value="C:nucleus"/>
    <property type="evidence" value="ECO:0007669"/>
    <property type="project" value="TreeGrafter"/>
</dbReference>
<keyword evidence="2" id="KW-0017">Alkaloid metabolism</keyword>
<dbReference type="GO" id="GO:0009820">
    <property type="term" value="P:alkaloid metabolic process"/>
    <property type="evidence" value="ECO:0007669"/>
    <property type="project" value="UniProtKB-KW"/>
</dbReference>
<dbReference type="GO" id="GO:0038023">
    <property type="term" value="F:signaling receptor activity"/>
    <property type="evidence" value="ECO:0007669"/>
    <property type="project" value="TreeGrafter"/>
</dbReference>
<proteinExistence type="inferred from homology"/>
<gene>
    <name evidence="4" type="ORF">HHK36_000544</name>
</gene>
<protein>
    <recommendedName>
        <fullName evidence="3">Bet v I/Major latex protein domain-containing protein</fullName>
    </recommendedName>
</protein>
<evidence type="ECO:0000256" key="2">
    <source>
        <dbReference type="ARBA" id="ARBA00022589"/>
    </source>
</evidence>
<dbReference type="EMBL" id="JABCRI010000001">
    <property type="protein sequence ID" value="KAF8412575.1"/>
    <property type="molecule type" value="Genomic_DNA"/>
</dbReference>